<dbReference type="GO" id="GO:0050660">
    <property type="term" value="F:flavin adenine dinucleotide binding"/>
    <property type="evidence" value="ECO:0007669"/>
    <property type="project" value="InterPro"/>
</dbReference>
<feature type="domain" description="DUS-like FMN-binding" evidence="7">
    <location>
        <begin position="20"/>
        <end position="331"/>
    </location>
</feature>
<organism evidence="8 9">
    <name type="scientific">Leptomonas pyrrhocoris</name>
    <name type="common">Firebug parasite</name>
    <dbReference type="NCBI Taxonomy" id="157538"/>
    <lineage>
        <taxon>Eukaryota</taxon>
        <taxon>Discoba</taxon>
        <taxon>Euglenozoa</taxon>
        <taxon>Kinetoplastea</taxon>
        <taxon>Metakinetoplastina</taxon>
        <taxon>Trypanosomatida</taxon>
        <taxon>Trypanosomatidae</taxon>
        <taxon>Leishmaniinae</taxon>
        <taxon>Leptomonas</taxon>
    </lineage>
</organism>
<dbReference type="OrthoDB" id="10262250at2759"/>
<comment type="cofactor">
    <cofactor evidence="1">
        <name>FMN</name>
        <dbReference type="ChEBI" id="CHEBI:58210"/>
    </cofactor>
</comment>
<dbReference type="InterPro" id="IPR052582">
    <property type="entry name" value="tRNA-DUS-like"/>
</dbReference>
<dbReference type="PROSITE" id="PS01136">
    <property type="entry name" value="UPF0034"/>
    <property type="match status" value="1"/>
</dbReference>
<dbReference type="InterPro" id="IPR035587">
    <property type="entry name" value="DUS-like_FMN-bd"/>
</dbReference>
<evidence type="ECO:0000256" key="2">
    <source>
        <dbReference type="ARBA" id="ARBA00022630"/>
    </source>
</evidence>
<dbReference type="PANTHER" id="PTHR45936">
    <property type="entry name" value="TRNA-DIHYDROURIDINE(20) SYNTHASE [NAD(P)+]-LIKE"/>
    <property type="match status" value="1"/>
</dbReference>
<dbReference type="EMBL" id="LGTL01000009">
    <property type="protein sequence ID" value="KPA79883.1"/>
    <property type="molecule type" value="Genomic_DNA"/>
</dbReference>
<evidence type="ECO:0000256" key="3">
    <source>
        <dbReference type="ARBA" id="ARBA00022643"/>
    </source>
</evidence>
<evidence type="ECO:0000256" key="1">
    <source>
        <dbReference type="ARBA" id="ARBA00001917"/>
    </source>
</evidence>
<keyword evidence="5" id="KW-0560">Oxidoreductase</keyword>
<proteinExistence type="predicted"/>
<evidence type="ECO:0000256" key="4">
    <source>
        <dbReference type="ARBA" id="ARBA00022694"/>
    </source>
</evidence>
<gene>
    <name evidence="8" type="ORF">ABB37_04954</name>
</gene>
<evidence type="ECO:0000259" key="7">
    <source>
        <dbReference type="Pfam" id="PF01207"/>
    </source>
</evidence>
<feature type="compositionally biased region" description="Low complexity" evidence="6">
    <location>
        <begin position="419"/>
        <end position="431"/>
    </location>
</feature>
<keyword evidence="2" id="KW-0285">Flavoprotein</keyword>
<dbReference type="InterPro" id="IPR013785">
    <property type="entry name" value="Aldolase_TIM"/>
</dbReference>
<dbReference type="OMA" id="EDGEQAH"/>
<feature type="region of interest" description="Disordered" evidence="6">
    <location>
        <begin position="409"/>
        <end position="442"/>
    </location>
</feature>
<dbReference type="Gene3D" id="3.20.20.70">
    <property type="entry name" value="Aldolase class I"/>
    <property type="match status" value="1"/>
</dbReference>
<accession>A0A0M9G0S1</accession>
<dbReference type="PANTHER" id="PTHR45936:SF1">
    <property type="entry name" value="TRNA-DIHYDROURIDINE(20) SYNTHASE [NAD(P)+]-LIKE"/>
    <property type="match status" value="1"/>
</dbReference>
<evidence type="ECO:0000313" key="8">
    <source>
        <dbReference type="EMBL" id="KPA79883.1"/>
    </source>
</evidence>
<protein>
    <submittedName>
        <fullName evidence="8">Dihydrouridine synthase domain protein-like protein</fullName>
    </submittedName>
</protein>
<comment type="caution">
    <text evidence="8">The sequence shown here is derived from an EMBL/GenBank/DDBJ whole genome shotgun (WGS) entry which is preliminary data.</text>
</comment>
<dbReference type="Proteomes" id="UP000037923">
    <property type="component" value="Unassembled WGS sequence"/>
</dbReference>
<evidence type="ECO:0000256" key="5">
    <source>
        <dbReference type="ARBA" id="ARBA00023002"/>
    </source>
</evidence>
<sequence length="442" mass="47759">MASTRAMMDSNASPFYGKVMLAPMVRVCSAGFRALCTRHGADLVFTEEVVAAKLATCQREVVSYPTVDTPMAEYVSYDAFQNAYKRTVVLATPVRSPPSSVETVARTSAERTPRVILQLGVADPARGAAAIAACSDDVDGVDINMGCPKKFSVRNGFGAALMKKPAVGGAIVRAVYDAANNEAAVAARGGRRLLVSIKTRLKETAEETVAMLRAVLTAAQHTPAHFVVHAVTLHARTPDQRSEQPPLYERAAAVVRSCKADPCFAGVCFVLNGSVLSREDGVAKCAHYGFDASMIARAALEDARCFHHSTSSAACARVTRSPQAAEDYAMAIMKELYLYSVRYRTVFNNFKYHLTRAFPIVPALKPLMAVVQSDLRSYADCYDFFDVTAEEKMLVEKCAQHLELLAERPPASRKREASAEAATTAVDAEPANKAPRLEGESC</sequence>
<dbReference type="RefSeq" id="XP_015658322.1">
    <property type="nucleotide sequence ID" value="XM_015802806.1"/>
</dbReference>
<keyword evidence="3" id="KW-0288">FMN</keyword>
<dbReference type="GeneID" id="26905245"/>
<keyword evidence="4" id="KW-0819">tRNA processing</keyword>
<keyword evidence="9" id="KW-1185">Reference proteome</keyword>
<evidence type="ECO:0000313" key="9">
    <source>
        <dbReference type="Proteomes" id="UP000037923"/>
    </source>
</evidence>
<dbReference type="InterPro" id="IPR018517">
    <property type="entry name" value="tRNA_hU_synthase_CS"/>
</dbReference>
<dbReference type="CDD" id="cd02801">
    <property type="entry name" value="DUS_like_FMN"/>
    <property type="match status" value="1"/>
</dbReference>
<dbReference type="Pfam" id="PF01207">
    <property type="entry name" value="Dus"/>
    <property type="match status" value="1"/>
</dbReference>
<dbReference type="VEuPathDB" id="TriTrypDB:LpyrH10_09_0540"/>
<name>A0A0M9G0S1_LEPPY</name>
<evidence type="ECO:0000256" key="6">
    <source>
        <dbReference type="SAM" id="MobiDB-lite"/>
    </source>
</evidence>
<dbReference type="SUPFAM" id="SSF51395">
    <property type="entry name" value="FMN-linked oxidoreductases"/>
    <property type="match status" value="1"/>
</dbReference>
<dbReference type="GO" id="GO:0005737">
    <property type="term" value="C:cytoplasm"/>
    <property type="evidence" value="ECO:0007669"/>
    <property type="project" value="TreeGrafter"/>
</dbReference>
<dbReference type="AlphaFoldDB" id="A0A0M9G0S1"/>
<dbReference type="GO" id="GO:0017150">
    <property type="term" value="F:tRNA dihydrouridine synthase activity"/>
    <property type="evidence" value="ECO:0007669"/>
    <property type="project" value="InterPro"/>
</dbReference>
<reference evidence="8 9" key="1">
    <citation type="submission" date="2015-07" db="EMBL/GenBank/DDBJ databases">
        <title>High-quality genome of monoxenous trypanosomatid Leptomonas pyrrhocoris.</title>
        <authorList>
            <person name="Flegontov P."/>
            <person name="Butenko A."/>
            <person name="Firsov S."/>
            <person name="Vlcek C."/>
            <person name="Logacheva M.D."/>
            <person name="Field M."/>
            <person name="Filatov D."/>
            <person name="Flegontova O."/>
            <person name="Gerasimov E."/>
            <person name="Jackson A.P."/>
            <person name="Kelly S."/>
            <person name="Opperdoes F."/>
            <person name="O'Reilly A."/>
            <person name="Votypka J."/>
            <person name="Yurchenko V."/>
            <person name="Lukes J."/>
        </authorList>
    </citation>
    <scope>NUCLEOTIDE SEQUENCE [LARGE SCALE GENOMIC DNA]</scope>
    <source>
        <strain evidence="8">H10</strain>
    </source>
</reference>